<dbReference type="Gene3D" id="3.40.250.10">
    <property type="entry name" value="Rhodanese-like domain"/>
    <property type="match status" value="2"/>
</dbReference>
<keyword evidence="4" id="KW-0670">Pyruvate</keyword>
<keyword evidence="2" id="KW-0677">Repeat</keyword>
<organism evidence="4 5">
    <name type="scientific">Bizionia echini</name>
    <dbReference type="NCBI Taxonomy" id="649333"/>
    <lineage>
        <taxon>Bacteria</taxon>
        <taxon>Pseudomonadati</taxon>
        <taxon>Bacteroidota</taxon>
        <taxon>Flavobacteriia</taxon>
        <taxon>Flavobacteriales</taxon>
        <taxon>Flavobacteriaceae</taxon>
        <taxon>Bizionia</taxon>
    </lineage>
</organism>
<protein>
    <submittedName>
        <fullName evidence="4">Thiosulfate/3-mercaptopyruvate sulfurtransferase</fullName>
    </submittedName>
</protein>
<dbReference type="PANTHER" id="PTHR11364">
    <property type="entry name" value="THIOSULFATE SULFERTANSFERASE"/>
    <property type="match status" value="1"/>
</dbReference>
<dbReference type="Proteomes" id="UP000198705">
    <property type="component" value="Unassembled WGS sequence"/>
</dbReference>
<dbReference type="GO" id="GO:0004792">
    <property type="term" value="F:thiosulfate-cyanide sulfurtransferase activity"/>
    <property type="evidence" value="ECO:0007669"/>
    <property type="project" value="TreeGrafter"/>
</dbReference>
<sequence length="276" mass="30889">MLLSKLEKPLVSVNWLCQNLDAKNLIVLDATIPKATELDVIAYKEIIPTALFFNLKQKFSNVSAPFPTTFPELKQFQHEAQKLGINQDSLIVVYDDKGVYSSPRVWWLFKAFGFDNVAVLDGGLPAWKKAGFQVSNNYETLKTAGNFKAKKPQEQMVFFKDMQQHVKTNQRLVVDARSEARFRCMVDEPRVGLRRGTIPNSVNIPFENLLNSGVMKSEAELQTIFSKIAKPNDALTFSCGSGITACVLALAATLLGYQNLTVYDGSWTEWGSLIPE</sequence>
<dbReference type="InterPro" id="IPR045078">
    <property type="entry name" value="TST/MPST-like"/>
</dbReference>
<keyword evidence="5" id="KW-1185">Reference proteome</keyword>
<dbReference type="STRING" id="649333.SAMN04487989_102425"/>
<dbReference type="EMBL" id="FOVN01000002">
    <property type="protein sequence ID" value="SFN68561.1"/>
    <property type="molecule type" value="Genomic_DNA"/>
</dbReference>
<dbReference type="OrthoDB" id="9770030at2"/>
<evidence type="ECO:0000313" key="5">
    <source>
        <dbReference type="Proteomes" id="UP000198705"/>
    </source>
</evidence>
<dbReference type="SUPFAM" id="SSF52821">
    <property type="entry name" value="Rhodanese/Cell cycle control phosphatase"/>
    <property type="match status" value="2"/>
</dbReference>
<reference evidence="5" key="1">
    <citation type="submission" date="2016-10" db="EMBL/GenBank/DDBJ databases">
        <authorList>
            <person name="Varghese N."/>
            <person name="Submissions S."/>
        </authorList>
    </citation>
    <scope>NUCLEOTIDE SEQUENCE [LARGE SCALE GENOMIC DNA]</scope>
    <source>
        <strain evidence="5">DSM 23925</strain>
    </source>
</reference>
<evidence type="ECO:0000256" key="2">
    <source>
        <dbReference type="ARBA" id="ARBA00022737"/>
    </source>
</evidence>
<dbReference type="Pfam" id="PF00581">
    <property type="entry name" value="Rhodanese"/>
    <property type="match status" value="2"/>
</dbReference>
<dbReference type="InterPro" id="IPR036873">
    <property type="entry name" value="Rhodanese-like_dom_sf"/>
</dbReference>
<gene>
    <name evidence="4" type="ORF">SAMN04487989_102425</name>
</gene>
<dbReference type="InterPro" id="IPR001763">
    <property type="entry name" value="Rhodanese-like_dom"/>
</dbReference>
<proteinExistence type="predicted"/>
<name>A0A1I5B1R9_9FLAO</name>
<dbReference type="CDD" id="cd01449">
    <property type="entry name" value="TST_Repeat_2"/>
    <property type="match status" value="1"/>
</dbReference>
<feature type="domain" description="Rhodanese" evidence="3">
    <location>
        <begin position="21"/>
        <end position="136"/>
    </location>
</feature>
<dbReference type="PANTHER" id="PTHR11364:SF27">
    <property type="entry name" value="SULFURTRANSFERASE"/>
    <property type="match status" value="1"/>
</dbReference>
<dbReference type="RefSeq" id="WP_092207359.1">
    <property type="nucleotide sequence ID" value="NZ_FOVN01000002.1"/>
</dbReference>
<accession>A0A1I5B1R9</accession>
<feature type="domain" description="Rhodanese" evidence="3">
    <location>
        <begin position="167"/>
        <end position="275"/>
    </location>
</feature>
<evidence type="ECO:0000313" key="4">
    <source>
        <dbReference type="EMBL" id="SFN68561.1"/>
    </source>
</evidence>
<keyword evidence="1 4" id="KW-0808">Transferase</keyword>
<evidence type="ECO:0000256" key="1">
    <source>
        <dbReference type="ARBA" id="ARBA00022679"/>
    </source>
</evidence>
<dbReference type="CDD" id="cd01448">
    <property type="entry name" value="TST_Repeat_1"/>
    <property type="match status" value="1"/>
</dbReference>
<dbReference type="SMART" id="SM00450">
    <property type="entry name" value="RHOD"/>
    <property type="match status" value="2"/>
</dbReference>
<dbReference type="AlphaFoldDB" id="A0A1I5B1R9"/>
<evidence type="ECO:0000259" key="3">
    <source>
        <dbReference type="PROSITE" id="PS50206"/>
    </source>
</evidence>
<dbReference type="PROSITE" id="PS50206">
    <property type="entry name" value="RHODANESE_3"/>
    <property type="match status" value="2"/>
</dbReference>